<keyword evidence="3" id="KW-1185">Reference proteome</keyword>
<organism evidence="2 3">
    <name type="scientific">Falsiroseomonas algicola</name>
    <dbReference type="NCBI Taxonomy" id="2716930"/>
    <lineage>
        <taxon>Bacteria</taxon>
        <taxon>Pseudomonadati</taxon>
        <taxon>Pseudomonadota</taxon>
        <taxon>Alphaproteobacteria</taxon>
        <taxon>Acetobacterales</taxon>
        <taxon>Roseomonadaceae</taxon>
        <taxon>Falsiroseomonas</taxon>
    </lineage>
</organism>
<evidence type="ECO:0000313" key="3">
    <source>
        <dbReference type="Proteomes" id="UP000475385"/>
    </source>
</evidence>
<name>A0A6M1LTU4_9PROT</name>
<dbReference type="AlphaFoldDB" id="A0A6M1LTU4"/>
<dbReference type="SMART" id="SM00953">
    <property type="entry name" value="RES"/>
    <property type="match status" value="1"/>
</dbReference>
<evidence type="ECO:0000259" key="1">
    <source>
        <dbReference type="SMART" id="SM00953"/>
    </source>
</evidence>
<sequence length="203" mass="21537">MRRGPADPVPLPPDRLGDLPLRRLPAGVPLHRIHRRQHGPLHWSGGPGRPRAGRFDSPSGLFGTLYAAPDFAAAFAETVLRNPRQPLVSLAEIEARAVTVLTVAEAVEVVDLTGPGLSRLGLDARLLTADYALRGAWAEAFFHASDRVAGVLYPSRFDPSLACVALFERASAAIRPGSPAALGDRLAAVASVLDRYGKAVDTG</sequence>
<dbReference type="InterPro" id="IPR014914">
    <property type="entry name" value="RES_dom"/>
</dbReference>
<reference evidence="2 3" key="1">
    <citation type="submission" date="2020-02" db="EMBL/GenBank/DDBJ databases">
        <authorList>
            <person name="Kim H.M."/>
            <person name="Jeon C.O."/>
        </authorList>
    </citation>
    <scope>NUCLEOTIDE SEQUENCE [LARGE SCALE GENOMIC DNA]</scope>
    <source>
        <strain evidence="2 3">PeD5</strain>
    </source>
</reference>
<dbReference type="Pfam" id="PF08808">
    <property type="entry name" value="RES"/>
    <property type="match status" value="1"/>
</dbReference>
<dbReference type="RefSeq" id="WP_164697782.1">
    <property type="nucleotide sequence ID" value="NZ_JAAIKB010000020.1"/>
</dbReference>
<proteinExistence type="predicted"/>
<protein>
    <submittedName>
        <fullName evidence="2">RES family NAD+ phosphorylase</fullName>
    </submittedName>
</protein>
<gene>
    <name evidence="2" type="ORF">G3576_27945</name>
</gene>
<reference evidence="2 3" key="2">
    <citation type="submission" date="2020-03" db="EMBL/GenBank/DDBJ databases">
        <title>Roseomonas stagni sp. nov., isolated from pond water in Japan.</title>
        <authorList>
            <person name="Furuhata K."/>
            <person name="Miyamoto H."/>
            <person name="Goto K."/>
        </authorList>
    </citation>
    <scope>NUCLEOTIDE SEQUENCE [LARGE SCALE GENOMIC DNA]</scope>
    <source>
        <strain evidence="2 3">PeD5</strain>
    </source>
</reference>
<dbReference type="EMBL" id="JAAIKB010000020">
    <property type="protein sequence ID" value="NGM23870.1"/>
    <property type="molecule type" value="Genomic_DNA"/>
</dbReference>
<accession>A0A6M1LTU4</accession>
<evidence type="ECO:0000313" key="2">
    <source>
        <dbReference type="EMBL" id="NGM23870.1"/>
    </source>
</evidence>
<feature type="domain" description="RES" evidence="1">
    <location>
        <begin position="40"/>
        <end position="177"/>
    </location>
</feature>
<comment type="caution">
    <text evidence="2">The sequence shown here is derived from an EMBL/GenBank/DDBJ whole genome shotgun (WGS) entry which is preliminary data.</text>
</comment>
<dbReference type="Proteomes" id="UP000475385">
    <property type="component" value="Unassembled WGS sequence"/>
</dbReference>